<protein>
    <submittedName>
        <fullName evidence="1">Uncharacterized protein</fullName>
    </submittedName>
</protein>
<accession>A0A2S5DH99</accession>
<dbReference type="EMBL" id="PQWB01000030">
    <property type="protein sequence ID" value="POZ62414.1"/>
    <property type="molecule type" value="Genomic_DNA"/>
</dbReference>
<comment type="caution">
    <text evidence="1">The sequence shown here is derived from an EMBL/GenBank/DDBJ whole genome shotgun (WGS) entry which is preliminary data.</text>
</comment>
<keyword evidence="2" id="KW-1185">Reference proteome</keyword>
<dbReference type="Proteomes" id="UP000237082">
    <property type="component" value="Unassembled WGS sequence"/>
</dbReference>
<evidence type="ECO:0000313" key="2">
    <source>
        <dbReference type="Proteomes" id="UP000237082"/>
    </source>
</evidence>
<dbReference type="AlphaFoldDB" id="A0A2S5DH99"/>
<gene>
    <name evidence="1" type="ORF">C2I19_08655</name>
</gene>
<organism evidence="1 2">
    <name type="scientific">Chromobacterium alticapitis</name>
    <dbReference type="NCBI Taxonomy" id="2073169"/>
    <lineage>
        <taxon>Bacteria</taxon>
        <taxon>Pseudomonadati</taxon>
        <taxon>Pseudomonadota</taxon>
        <taxon>Betaproteobacteria</taxon>
        <taxon>Neisseriales</taxon>
        <taxon>Chromobacteriaceae</taxon>
        <taxon>Chromobacterium</taxon>
    </lineage>
</organism>
<proteinExistence type="predicted"/>
<name>A0A2S5DH99_9NEIS</name>
<dbReference type="OrthoDB" id="8594405at2"/>
<evidence type="ECO:0000313" key="1">
    <source>
        <dbReference type="EMBL" id="POZ62414.1"/>
    </source>
</evidence>
<sequence>MLDSQIEMDESLESILQRPLTCFEKQQIKAKPQAPSDESFDCEEDAADTHPLRRRLRDMALMQVVHVDYPPQESRKTLIEIPLGAKTA</sequence>
<reference evidence="2" key="1">
    <citation type="submission" date="2018-02" db="EMBL/GenBank/DDBJ databases">
        <authorList>
            <person name="O'Hara-Hanley K."/>
            <person name="Soby S."/>
        </authorList>
    </citation>
    <scope>NUCLEOTIDE SEQUENCE [LARGE SCALE GENOMIC DNA]</scope>
    <source>
        <strain evidence="2">MWU14-2602</strain>
    </source>
</reference>
<dbReference type="RefSeq" id="WP_103902306.1">
    <property type="nucleotide sequence ID" value="NZ_PQWB01000030.1"/>
</dbReference>